<keyword evidence="4" id="KW-1133">Transmembrane helix</keyword>
<comment type="caution">
    <text evidence="5">The sequence shown here is derived from an EMBL/GenBank/DDBJ whole genome shotgun (WGS) entry which is preliminary data.</text>
</comment>
<dbReference type="Gene3D" id="2.40.30.170">
    <property type="match status" value="1"/>
</dbReference>
<dbReference type="Gene3D" id="2.40.50.100">
    <property type="match status" value="2"/>
</dbReference>
<evidence type="ECO:0000256" key="3">
    <source>
        <dbReference type="SAM" id="MobiDB-lite"/>
    </source>
</evidence>
<dbReference type="PANTHER" id="PTHR32347:SF23">
    <property type="entry name" value="BLL5650 PROTEIN"/>
    <property type="match status" value="1"/>
</dbReference>
<reference evidence="5" key="1">
    <citation type="submission" date="2019-08" db="EMBL/GenBank/DDBJ databases">
        <authorList>
            <person name="Kucharzyk K."/>
            <person name="Murdoch R.W."/>
            <person name="Higgins S."/>
            <person name="Loffler F."/>
        </authorList>
    </citation>
    <scope>NUCLEOTIDE SEQUENCE</scope>
</reference>
<dbReference type="GO" id="GO:0030313">
    <property type="term" value="C:cell envelope"/>
    <property type="evidence" value="ECO:0007669"/>
    <property type="project" value="UniProtKB-SubCell"/>
</dbReference>
<sequence length="556" mass="56984">MESFETSFSNSKQKKKKQKRVRTLIMIGAAAVVLAVGTVLVINAMNKGGDSTSRKNYTVNAISSGEISTTISGSGTLSALENQSVTTTAASTVTAVNFAPGDKIQAGEVVLTMTSPEVESDLSDLKDELGDTRASLATTKQLLTNLKITASKGGVIKDIKAVAGSIVDDMDYLCLISTDGKMQVGIAATDAMEPYDPVVVRVGEDEQEGYITKIESGVATAVFEDNDYPVGTSATVKSEDGATLGTGNITVNESVEVTASSGKIATVVVTDNQTVSKGATIFKLAEGAPTAAYTALKKTEAELMDEIADLEGLLTVKAEYDCTLTTLAVKEGDKVASGTTVCALTGTGGYTLALSIDELDIATVALGQSAKITLDALDGEYTGKVTNISYSGSGTYVTSYTATITTDPIEGAYPGMSATVAVTTDTSGETLIVPVSAVQYDGDTAYIYLAGDAATLGTVVDESELNLDSLTRVTVTTGMSDGSYIALTGDGITAGDLIWVPQVTTTATYSQDDQTTTAFSMGGQNGMMMGGDSGSFSPPSGMGGGQMPSGGMPGGN</sequence>
<evidence type="ECO:0000256" key="4">
    <source>
        <dbReference type="SAM" id="Phobius"/>
    </source>
</evidence>
<dbReference type="InterPro" id="IPR050465">
    <property type="entry name" value="UPF0194_transport"/>
</dbReference>
<proteinExistence type="predicted"/>
<keyword evidence="4" id="KW-0812">Transmembrane</keyword>
<evidence type="ECO:0000313" key="5">
    <source>
        <dbReference type="EMBL" id="MPM39663.1"/>
    </source>
</evidence>
<evidence type="ECO:0000256" key="1">
    <source>
        <dbReference type="ARBA" id="ARBA00004196"/>
    </source>
</evidence>
<dbReference type="Gene3D" id="2.40.420.20">
    <property type="match status" value="1"/>
</dbReference>
<dbReference type="AlphaFoldDB" id="A0A644ZLT2"/>
<accession>A0A644ZLT2</accession>
<feature type="transmembrane region" description="Helical" evidence="4">
    <location>
        <begin position="21"/>
        <end position="45"/>
    </location>
</feature>
<gene>
    <name evidence="5" type="ORF">SDC9_86297</name>
</gene>
<comment type="subcellular location">
    <subcellularLocation>
        <location evidence="1">Cell envelope</location>
    </subcellularLocation>
</comment>
<dbReference type="EMBL" id="VSSQ01008725">
    <property type="protein sequence ID" value="MPM39663.1"/>
    <property type="molecule type" value="Genomic_DNA"/>
</dbReference>
<keyword evidence="2" id="KW-0175">Coiled coil</keyword>
<organism evidence="5">
    <name type="scientific">bioreactor metagenome</name>
    <dbReference type="NCBI Taxonomy" id="1076179"/>
    <lineage>
        <taxon>unclassified sequences</taxon>
        <taxon>metagenomes</taxon>
        <taxon>ecological metagenomes</taxon>
    </lineage>
</organism>
<keyword evidence="4" id="KW-0472">Membrane</keyword>
<dbReference type="PANTHER" id="PTHR32347">
    <property type="entry name" value="EFFLUX SYSTEM COMPONENT YKNX-RELATED"/>
    <property type="match status" value="1"/>
</dbReference>
<name>A0A644ZLT2_9ZZZZ</name>
<feature type="region of interest" description="Disordered" evidence="3">
    <location>
        <begin position="529"/>
        <end position="556"/>
    </location>
</feature>
<evidence type="ECO:0000256" key="2">
    <source>
        <dbReference type="ARBA" id="ARBA00023054"/>
    </source>
</evidence>
<feature type="compositionally biased region" description="Gly residues" evidence="3">
    <location>
        <begin position="541"/>
        <end position="556"/>
    </location>
</feature>
<protein>
    <submittedName>
        <fullName evidence="5">Uncharacterized protein</fullName>
    </submittedName>
</protein>